<name>A0ACD3A1U9_9AGAR</name>
<reference evidence="1 2" key="1">
    <citation type="journal article" date="2019" name="Nat. Ecol. Evol.">
        <title>Megaphylogeny resolves global patterns of mushroom evolution.</title>
        <authorList>
            <person name="Varga T."/>
            <person name="Krizsan K."/>
            <person name="Foldi C."/>
            <person name="Dima B."/>
            <person name="Sanchez-Garcia M."/>
            <person name="Sanchez-Ramirez S."/>
            <person name="Szollosi G.J."/>
            <person name="Szarkandi J.G."/>
            <person name="Papp V."/>
            <person name="Albert L."/>
            <person name="Andreopoulos W."/>
            <person name="Angelini C."/>
            <person name="Antonin V."/>
            <person name="Barry K.W."/>
            <person name="Bougher N.L."/>
            <person name="Buchanan P."/>
            <person name="Buyck B."/>
            <person name="Bense V."/>
            <person name="Catcheside P."/>
            <person name="Chovatia M."/>
            <person name="Cooper J."/>
            <person name="Damon W."/>
            <person name="Desjardin D."/>
            <person name="Finy P."/>
            <person name="Geml J."/>
            <person name="Haridas S."/>
            <person name="Hughes K."/>
            <person name="Justo A."/>
            <person name="Karasinski D."/>
            <person name="Kautmanova I."/>
            <person name="Kiss B."/>
            <person name="Kocsube S."/>
            <person name="Kotiranta H."/>
            <person name="LaButti K.M."/>
            <person name="Lechner B.E."/>
            <person name="Liimatainen K."/>
            <person name="Lipzen A."/>
            <person name="Lukacs Z."/>
            <person name="Mihaltcheva S."/>
            <person name="Morgado L.N."/>
            <person name="Niskanen T."/>
            <person name="Noordeloos M.E."/>
            <person name="Ohm R.A."/>
            <person name="Ortiz-Santana B."/>
            <person name="Ovrebo C."/>
            <person name="Racz N."/>
            <person name="Riley R."/>
            <person name="Savchenko A."/>
            <person name="Shiryaev A."/>
            <person name="Soop K."/>
            <person name="Spirin V."/>
            <person name="Szebenyi C."/>
            <person name="Tomsovsky M."/>
            <person name="Tulloss R.E."/>
            <person name="Uehling J."/>
            <person name="Grigoriev I.V."/>
            <person name="Vagvolgyi C."/>
            <person name="Papp T."/>
            <person name="Martin F.M."/>
            <person name="Miettinen O."/>
            <person name="Hibbett D.S."/>
            <person name="Nagy L.G."/>
        </authorList>
    </citation>
    <scope>NUCLEOTIDE SEQUENCE [LARGE SCALE GENOMIC DNA]</scope>
    <source>
        <strain evidence="1 2">NL-1719</strain>
    </source>
</reference>
<dbReference type="EMBL" id="ML208917">
    <property type="protein sequence ID" value="TFK59687.1"/>
    <property type="molecule type" value="Genomic_DNA"/>
</dbReference>
<gene>
    <name evidence="1" type="ORF">BDN72DRAFT_864957</name>
</gene>
<accession>A0ACD3A1U9</accession>
<proteinExistence type="predicted"/>
<dbReference type="Proteomes" id="UP000308600">
    <property type="component" value="Unassembled WGS sequence"/>
</dbReference>
<evidence type="ECO:0000313" key="2">
    <source>
        <dbReference type="Proteomes" id="UP000308600"/>
    </source>
</evidence>
<sequence length="100" mass="11148">MPTIFIKNFEEIDWDKVHARSCLKTIAKKEKMEREKLKDGSLLPFFRTQTAKIPSTVKAPAPVHGDPVTHKVGGVSIACINPTRGGKQWVCESVSPPVHR</sequence>
<protein>
    <submittedName>
        <fullName evidence="1">Uncharacterized protein</fullName>
    </submittedName>
</protein>
<evidence type="ECO:0000313" key="1">
    <source>
        <dbReference type="EMBL" id="TFK59687.1"/>
    </source>
</evidence>
<organism evidence="1 2">
    <name type="scientific">Pluteus cervinus</name>
    <dbReference type="NCBI Taxonomy" id="181527"/>
    <lineage>
        <taxon>Eukaryota</taxon>
        <taxon>Fungi</taxon>
        <taxon>Dikarya</taxon>
        <taxon>Basidiomycota</taxon>
        <taxon>Agaricomycotina</taxon>
        <taxon>Agaricomycetes</taxon>
        <taxon>Agaricomycetidae</taxon>
        <taxon>Agaricales</taxon>
        <taxon>Pluteineae</taxon>
        <taxon>Pluteaceae</taxon>
        <taxon>Pluteus</taxon>
    </lineage>
</organism>
<keyword evidence="2" id="KW-1185">Reference proteome</keyword>